<proteinExistence type="predicted"/>
<dbReference type="Proteomes" id="UP000645555">
    <property type="component" value="Unassembled WGS sequence"/>
</dbReference>
<organism evidence="2 3">
    <name type="scientific">Streptomyces fructofermentans</name>
    <dbReference type="NCBI Taxonomy" id="152141"/>
    <lineage>
        <taxon>Bacteria</taxon>
        <taxon>Bacillati</taxon>
        <taxon>Actinomycetota</taxon>
        <taxon>Actinomycetes</taxon>
        <taxon>Kitasatosporales</taxon>
        <taxon>Streptomycetaceae</taxon>
        <taxon>Streptomyces</taxon>
    </lineage>
</organism>
<feature type="chain" id="PRO_5038612550" description="Lipoprotein" evidence="1">
    <location>
        <begin position="17"/>
        <end position="288"/>
    </location>
</feature>
<evidence type="ECO:0000256" key="1">
    <source>
        <dbReference type="SAM" id="SignalP"/>
    </source>
</evidence>
<feature type="signal peptide" evidence="1">
    <location>
        <begin position="1"/>
        <end position="16"/>
    </location>
</feature>
<gene>
    <name evidence="2" type="ORF">GCM10010515_05230</name>
</gene>
<sequence length="288" mass="29770">MAALALFVAGSVAVTACGSGGAASGGAGQGQGGGRSERAERARLVSAAWKDSEAAKVWREGYYPLGDPVRLPEGAFRNEADKRAYLGRSFELRGTLPDPAGAKGAEGKVRWRAGGSLTVPVDSARASYERLDQGEGPGPALVVTGARFGSTSVLTSRGPATVPAWHFTLKGYDTPLTRVAVTGAEKDLEPPIEPLEMPTDDLAPLGGLASVSKDGRRVTVRAEHGSCDDGPAVDVAETGDSVVLSGWVRGTSDGPCKSDLRIKKVTVELDAPVGERLLLDAFTGMPVS</sequence>
<reference evidence="2" key="1">
    <citation type="journal article" date="2014" name="Int. J. Syst. Evol. Microbiol.">
        <title>Complete genome sequence of Corynebacterium casei LMG S-19264T (=DSM 44701T), isolated from a smear-ripened cheese.</title>
        <authorList>
            <consortium name="US DOE Joint Genome Institute (JGI-PGF)"/>
            <person name="Walter F."/>
            <person name="Albersmeier A."/>
            <person name="Kalinowski J."/>
            <person name="Ruckert C."/>
        </authorList>
    </citation>
    <scope>NUCLEOTIDE SEQUENCE</scope>
    <source>
        <strain evidence="2">JCM 4956</strain>
    </source>
</reference>
<dbReference type="EMBL" id="BMWD01000001">
    <property type="protein sequence ID" value="GGX41258.1"/>
    <property type="molecule type" value="Genomic_DNA"/>
</dbReference>
<keyword evidence="3" id="KW-1185">Reference proteome</keyword>
<keyword evidence="1" id="KW-0732">Signal</keyword>
<evidence type="ECO:0000313" key="3">
    <source>
        <dbReference type="Proteomes" id="UP000645555"/>
    </source>
</evidence>
<accession>A0A918K1E7</accession>
<name>A0A918K1E7_9ACTN</name>
<dbReference type="AlphaFoldDB" id="A0A918K1E7"/>
<reference evidence="2" key="2">
    <citation type="submission" date="2020-09" db="EMBL/GenBank/DDBJ databases">
        <authorList>
            <person name="Sun Q."/>
            <person name="Ohkuma M."/>
        </authorList>
    </citation>
    <scope>NUCLEOTIDE SEQUENCE</scope>
    <source>
        <strain evidence="2">JCM 4956</strain>
    </source>
</reference>
<evidence type="ECO:0000313" key="2">
    <source>
        <dbReference type="EMBL" id="GGX41258.1"/>
    </source>
</evidence>
<comment type="caution">
    <text evidence="2">The sequence shown here is derived from an EMBL/GenBank/DDBJ whole genome shotgun (WGS) entry which is preliminary data.</text>
</comment>
<protein>
    <recommendedName>
        <fullName evidence="4">Lipoprotein</fullName>
    </recommendedName>
</protein>
<evidence type="ECO:0008006" key="4">
    <source>
        <dbReference type="Google" id="ProtNLM"/>
    </source>
</evidence>